<organism evidence="6 7">
    <name type="scientific">Roseovarius mucosus DSM 17069</name>
    <dbReference type="NCBI Taxonomy" id="1288298"/>
    <lineage>
        <taxon>Bacteria</taxon>
        <taxon>Pseudomonadati</taxon>
        <taxon>Pseudomonadota</taxon>
        <taxon>Alphaproteobacteria</taxon>
        <taxon>Rhodobacterales</taxon>
        <taxon>Roseobacteraceae</taxon>
        <taxon>Roseovarius</taxon>
    </lineage>
</organism>
<sequence>MKRAESFDIARESILLRSMPEPVVDKLLADSSLRSFARGETVFLQGEAAQVIHVVLEGWVKLYRVAPNGNEAVVNVFARGHSFGEAVAFRARPYPVSAEAVTDCILLQISARSFVSMLQHEPEIAISVIASTFQHLHDLVAQVEQIKAQTGAQRVADFLVKLSTCEDGACVVTLPYDKALIAGRLGMKPESLSRAFAKLKTVGVAITREHARINDIEALRDYAEQDPAEAWGKAL</sequence>
<dbReference type="PROSITE" id="PS50042">
    <property type="entry name" value="CNMP_BINDING_3"/>
    <property type="match status" value="1"/>
</dbReference>
<dbReference type="InterPro" id="IPR050397">
    <property type="entry name" value="Env_Response_Regulators"/>
</dbReference>
<dbReference type="CDD" id="cd00038">
    <property type="entry name" value="CAP_ED"/>
    <property type="match status" value="1"/>
</dbReference>
<dbReference type="InterPro" id="IPR036390">
    <property type="entry name" value="WH_DNA-bd_sf"/>
</dbReference>
<dbReference type="Pfam" id="PF00027">
    <property type="entry name" value="cNMP_binding"/>
    <property type="match status" value="1"/>
</dbReference>
<gene>
    <name evidence="6" type="ORF">rosmuc_02709</name>
</gene>
<dbReference type="Proteomes" id="UP000030021">
    <property type="component" value="Unassembled WGS sequence"/>
</dbReference>
<dbReference type="GO" id="GO:0005829">
    <property type="term" value="C:cytosol"/>
    <property type="evidence" value="ECO:0007669"/>
    <property type="project" value="TreeGrafter"/>
</dbReference>
<dbReference type="Gene3D" id="2.60.120.10">
    <property type="entry name" value="Jelly Rolls"/>
    <property type="match status" value="1"/>
</dbReference>
<dbReference type="GO" id="GO:0003677">
    <property type="term" value="F:DNA binding"/>
    <property type="evidence" value="ECO:0007669"/>
    <property type="project" value="UniProtKB-KW"/>
</dbReference>
<dbReference type="SMART" id="SM00419">
    <property type="entry name" value="HTH_CRP"/>
    <property type="match status" value="1"/>
</dbReference>
<evidence type="ECO:0000259" key="5">
    <source>
        <dbReference type="PROSITE" id="PS51063"/>
    </source>
</evidence>
<keyword evidence="2" id="KW-0238">DNA-binding</keyword>
<dbReference type="PATRIC" id="fig|1288298.3.peg.2727"/>
<dbReference type="PROSITE" id="PS51063">
    <property type="entry name" value="HTH_CRP_2"/>
    <property type="match status" value="1"/>
</dbReference>
<feature type="domain" description="HTH crp-type" evidence="5">
    <location>
        <begin position="149"/>
        <end position="217"/>
    </location>
</feature>
<dbReference type="AlphaFoldDB" id="A0A0A0HJQ0"/>
<dbReference type="InterPro" id="IPR018490">
    <property type="entry name" value="cNMP-bd_dom_sf"/>
</dbReference>
<dbReference type="SUPFAM" id="SSF51206">
    <property type="entry name" value="cAMP-binding domain-like"/>
    <property type="match status" value="1"/>
</dbReference>
<dbReference type="OrthoDB" id="190787at2"/>
<comment type="caution">
    <text evidence="6">The sequence shown here is derived from an EMBL/GenBank/DDBJ whole genome shotgun (WGS) entry which is preliminary data.</text>
</comment>
<dbReference type="Pfam" id="PF13545">
    <property type="entry name" value="HTH_Crp_2"/>
    <property type="match status" value="1"/>
</dbReference>
<dbReference type="InterPro" id="IPR000595">
    <property type="entry name" value="cNMP-bd_dom"/>
</dbReference>
<evidence type="ECO:0000256" key="3">
    <source>
        <dbReference type="ARBA" id="ARBA00023163"/>
    </source>
</evidence>
<dbReference type="InterPro" id="IPR014710">
    <property type="entry name" value="RmlC-like_jellyroll"/>
</dbReference>
<dbReference type="SUPFAM" id="SSF46785">
    <property type="entry name" value="Winged helix' DNA-binding domain"/>
    <property type="match status" value="1"/>
</dbReference>
<dbReference type="Gene3D" id="1.10.10.10">
    <property type="entry name" value="Winged helix-like DNA-binding domain superfamily/Winged helix DNA-binding domain"/>
    <property type="match status" value="1"/>
</dbReference>
<name>A0A0A0HJQ0_9RHOB</name>
<dbReference type="EMBL" id="AONH01000014">
    <property type="protein sequence ID" value="KGM87395.1"/>
    <property type="molecule type" value="Genomic_DNA"/>
</dbReference>
<evidence type="ECO:0000256" key="1">
    <source>
        <dbReference type="ARBA" id="ARBA00023015"/>
    </source>
</evidence>
<keyword evidence="3" id="KW-0804">Transcription</keyword>
<evidence type="ECO:0000313" key="7">
    <source>
        <dbReference type="Proteomes" id="UP000030021"/>
    </source>
</evidence>
<dbReference type="GO" id="GO:0003700">
    <property type="term" value="F:DNA-binding transcription factor activity"/>
    <property type="evidence" value="ECO:0007669"/>
    <property type="project" value="TreeGrafter"/>
</dbReference>
<keyword evidence="1" id="KW-0805">Transcription regulation</keyword>
<dbReference type="InterPro" id="IPR012318">
    <property type="entry name" value="HTH_CRP"/>
</dbReference>
<feature type="domain" description="Cyclic nucleotide-binding" evidence="4">
    <location>
        <begin position="15"/>
        <end position="118"/>
    </location>
</feature>
<reference evidence="6 7" key="1">
    <citation type="submission" date="2013-01" db="EMBL/GenBank/DDBJ databases">
        <authorList>
            <person name="Fiebig A."/>
            <person name="Goeker M."/>
            <person name="Klenk H.-P.P."/>
        </authorList>
    </citation>
    <scope>NUCLEOTIDE SEQUENCE [LARGE SCALE GENOMIC DNA]</scope>
    <source>
        <strain evidence="6 7">DSM 17069</strain>
    </source>
</reference>
<dbReference type="PANTHER" id="PTHR24567:SF74">
    <property type="entry name" value="HTH-TYPE TRANSCRIPTIONAL REGULATOR ARCR"/>
    <property type="match status" value="1"/>
</dbReference>
<proteinExistence type="predicted"/>
<evidence type="ECO:0000313" key="6">
    <source>
        <dbReference type="EMBL" id="KGM87395.1"/>
    </source>
</evidence>
<dbReference type="eggNOG" id="COG0664">
    <property type="taxonomic scope" value="Bacteria"/>
</dbReference>
<dbReference type="InterPro" id="IPR036388">
    <property type="entry name" value="WH-like_DNA-bd_sf"/>
</dbReference>
<evidence type="ECO:0000256" key="2">
    <source>
        <dbReference type="ARBA" id="ARBA00023125"/>
    </source>
</evidence>
<dbReference type="HOGENOM" id="CLU_075053_4_0_5"/>
<dbReference type="PANTHER" id="PTHR24567">
    <property type="entry name" value="CRP FAMILY TRANSCRIPTIONAL REGULATORY PROTEIN"/>
    <property type="match status" value="1"/>
</dbReference>
<accession>A0A0A0HJQ0</accession>
<evidence type="ECO:0000259" key="4">
    <source>
        <dbReference type="PROSITE" id="PS50042"/>
    </source>
</evidence>
<dbReference type="SMART" id="SM00100">
    <property type="entry name" value="cNMP"/>
    <property type="match status" value="1"/>
</dbReference>
<protein>
    <submittedName>
        <fullName evidence="6">cAMP-binding protein</fullName>
    </submittedName>
</protein>